<feature type="compositionally biased region" description="Polar residues" evidence="1">
    <location>
        <begin position="611"/>
        <end position="620"/>
    </location>
</feature>
<gene>
    <name evidence="2" type="ORF">AJ80_01309</name>
</gene>
<feature type="region of interest" description="Disordered" evidence="1">
    <location>
        <begin position="697"/>
        <end position="784"/>
    </location>
</feature>
<sequence>MPSISYWRWKFLAAELLESRAISAYQYLPPGHYCTVTYPAKVKKARKLYTVYSRASISRHEGPLYSITASIWDSFGETSLISATFIVPSRGPEPSLDGFRAEWVSDLGLYLVVPTVADKAIEKGPSRYQSTPRRTMASINKQSTDTTDIDALFDIEYPQAKVDNIWEGDSQFDLGLFAVRDIVAPSLTINANSDTSPEPTGQEHINLLGLLKPDVFSWEDDFDEESDISQSSQSTGREERKSQSDVTETHLLKPEKFDWADEFDDDDNMDRETVNDVIKMSTLPAKPYDEDLISARLLESTIDDPFNIDPSLFEYVSLEDIAAMDELVDGREVHDSVAPLDSSDQSTDTDSTGEQSDTGEIDISWQTDIVVRYPTIHHFNWMGEAVLERNYTPPEVSLFVISSKPKRYMVDREVTRKGTVLKQAMRLVDPVMYTGECRDLTLTGHSLLKAVTGQAYQFYTGAGTWRYDDHDSEDGEVALDLSNPAAYLSGTCLPVNGWVINHFAPTRSEYISEAYKLLDEANSRRRCHRKLYQKSPLRKCIDAGSCDGVQYAEPEKVRFFQGAMQYWVDERVVNAAASDCQVSNGASQLESRPASVTRSTSDSGLGKDDSNSASNLQQPIITRRSSDPGLKSGCRQPAMRSQSCPPRVPGGDILSQPSPGGSRQDVEPDLLEPKPACSSTQSIDGVLAASLCETETSSTLAAPPVPEQSQDPPTSEPTEDTSQPGPTIPAPQPSHSQTRRRSRMKRALVSRLRLRASRSVGSKSSTTIDATSSLKDLKPSKSSWRKKVKKMVISGLSAMGPWPIF</sequence>
<name>A0A2B7Z1C6_POLH7</name>
<organism evidence="2 3">
    <name type="scientific">Polytolypa hystricis (strain UAMH7299)</name>
    <dbReference type="NCBI Taxonomy" id="1447883"/>
    <lineage>
        <taxon>Eukaryota</taxon>
        <taxon>Fungi</taxon>
        <taxon>Dikarya</taxon>
        <taxon>Ascomycota</taxon>
        <taxon>Pezizomycotina</taxon>
        <taxon>Eurotiomycetes</taxon>
        <taxon>Eurotiomycetidae</taxon>
        <taxon>Onygenales</taxon>
        <taxon>Onygenales incertae sedis</taxon>
        <taxon>Polytolypa</taxon>
    </lineage>
</organism>
<evidence type="ECO:0000313" key="3">
    <source>
        <dbReference type="Proteomes" id="UP000224634"/>
    </source>
</evidence>
<dbReference type="AlphaFoldDB" id="A0A2B7Z1C6"/>
<proteinExistence type="predicted"/>
<feature type="region of interest" description="Disordered" evidence="1">
    <location>
        <begin position="583"/>
        <end position="679"/>
    </location>
</feature>
<evidence type="ECO:0000256" key="1">
    <source>
        <dbReference type="SAM" id="MobiDB-lite"/>
    </source>
</evidence>
<feature type="compositionally biased region" description="Basic residues" evidence="1">
    <location>
        <begin position="737"/>
        <end position="756"/>
    </location>
</feature>
<reference evidence="2 3" key="1">
    <citation type="submission" date="2017-10" db="EMBL/GenBank/DDBJ databases">
        <title>Comparative genomics in systemic dimorphic fungi from Ajellomycetaceae.</title>
        <authorList>
            <person name="Munoz J.F."/>
            <person name="Mcewen J.G."/>
            <person name="Clay O.K."/>
            <person name="Cuomo C.A."/>
        </authorList>
    </citation>
    <scope>NUCLEOTIDE SEQUENCE [LARGE SCALE GENOMIC DNA]</scope>
    <source>
        <strain evidence="2 3">UAMH7299</strain>
    </source>
</reference>
<feature type="region of interest" description="Disordered" evidence="1">
    <location>
        <begin position="335"/>
        <end position="359"/>
    </location>
</feature>
<dbReference type="Proteomes" id="UP000224634">
    <property type="component" value="Unassembled WGS sequence"/>
</dbReference>
<feature type="compositionally biased region" description="Low complexity" evidence="1">
    <location>
        <begin position="341"/>
        <end position="358"/>
    </location>
</feature>
<protein>
    <submittedName>
        <fullName evidence="2">Uncharacterized protein</fullName>
    </submittedName>
</protein>
<keyword evidence="3" id="KW-1185">Reference proteome</keyword>
<dbReference type="OrthoDB" id="5421702at2759"/>
<evidence type="ECO:0000313" key="2">
    <source>
        <dbReference type="EMBL" id="PGH26928.1"/>
    </source>
</evidence>
<comment type="caution">
    <text evidence="2">The sequence shown here is derived from an EMBL/GenBank/DDBJ whole genome shotgun (WGS) entry which is preliminary data.</text>
</comment>
<accession>A0A2B7Z1C6</accession>
<feature type="compositionally biased region" description="Basic and acidic residues" evidence="1">
    <location>
        <begin position="236"/>
        <end position="248"/>
    </location>
</feature>
<dbReference type="EMBL" id="PDNA01000011">
    <property type="protein sequence ID" value="PGH26928.1"/>
    <property type="molecule type" value="Genomic_DNA"/>
</dbReference>
<feature type="region of interest" description="Disordered" evidence="1">
    <location>
        <begin position="222"/>
        <end position="248"/>
    </location>
</feature>
<feature type="compositionally biased region" description="Polar residues" evidence="1">
    <location>
        <begin position="761"/>
        <end position="771"/>
    </location>
</feature>
<feature type="compositionally biased region" description="Polar residues" evidence="1">
    <location>
        <begin position="583"/>
        <end position="603"/>
    </location>
</feature>